<proteinExistence type="predicted"/>
<reference evidence="1" key="1">
    <citation type="journal article" date="2020" name="Stud. Mycol.">
        <title>101 Dothideomycetes genomes: a test case for predicting lifestyles and emergence of pathogens.</title>
        <authorList>
            <person name="Haridas S."/>
            <person name="Albert R."/>
            <person name="Binder M."/>
            <person name="Bloem J."/>
            <person name="Labutti K."/>
            <person name="Salamov A."/>
            <person name="Andreopoulos B."/>
            <person name="Baker S."/>
            <person name="Barry K."/>
            <person name="Bills G."/>
            <person name="Bluhm B."/>
            <person name="Cannon C."/>
            <person name="Castanera R."/>
            <person name="Culley D."/>
            <person name="Daum C."/>
            <person name="Ezra D."/>
            <person name="Gonzalez J."/>
            <person name="Henrissat B."/>
            <person name="Kuo A."/>
            <person name="Liang C."/>
            <person name="Lipzen A."/>
            <person name="Lutzoni F."/>
            <person name="Magnuson J."/>
            <person name="Mondo S."/>
            <person name="Nolan M."/>
            <person name="Ohm R."/>
            <person name="Pangilinan J."/>
            <person name="Park H.-J."/>
            <person name="Ramirez L."/>
            <person name="Alfaro M."/>
            <person name="Sun H."/>
            <person name="Tritt A."/>
            <person name="Yoshinaga Y."/>
            <person name="Zwiers L.-H."/>
            <person name="Turgeon B."/>
            <person name="Goodwin S."/>
            <person name="Spatafora J."/>
            <person name="Crous P."/>
            <person name="Grigoriev I."/>
        </authorList>
    </citation>
    <scope>NUCLEOTIDE SEQUENCE</scope>
    <source>
        <strain evidence="1">CBS 113818</strain>
    </source>
</reference>
<accession>A0A6A6ZP82</accession>
<evidence type="ECO:0000313" key="2">
    <source>
        <dbReference type="Proteomes" id="UP000799424"/>
    </source>
</evidence>
<dbReference type="EMBL" id="MU006233">
    <property type="protein sequence ID" value="KAF2822911.1"/>
    <property type="molecule type" value="Genomic_DNA"/>
</dbReference>
<organism evidence="1 2">
    <name type="scientific">Ophiobolus disseminans</name>
    <dbReference type="NCBI Taxonomy" id="1469910"/>
    <lineage>
        <taxon>Eukaryota</taxon>
        <taxon>Fungi</taxon>
        <taxon>Dikarya</taxon>
        <taxon>Ascomycota</taxon>
        <taxon>Pezizomycotina</taxon>
        <taxon>Dothideomycetes</taxon>
        <taxon>Pleosporomycetidae</taxon>
        <taxon>Pleosporales</taxon>
        <taxon>Pleosporineae</taxon>
        <taxon>Phaeosphaeriaceae</taxon>
        <taxon>Ophiobolus</taxon>
    </lineage>
</organism>
<keyword evidence="2" id="KW-1185">Reference proteome</keyword>
<gene>
    <name evidence="1" type="ORF">CC86DRAFT_409682</name>
</gene>
<evidence type="ECO:0000313" key="1">
    <source>
        <dbReference type="EMBL" id="KAF2822911.1"/>
    </source>
</evidence>
<dbReference type="AlphaFoldDB" id="A0A6A6ZP82"/>
<sequence>MNSGRAHGDFGGFVASFLPFVASTLEHLEVEIFGFLKNLRSLKIPHAMLLGKEQGVNMARLPPEIEELNITHIQPLPYNLWHMLNALADENGYFKKLSKVQLSSPVKGCLYSESLVRVCDDLRKNGMDVECTLKNATAQEVVVEETVINAIGASLLASVCSLM</sequence>
<dbReference type="Proteomes" id="UP000799424">
    <property type="component" value="Unassembled WGS sequence"/>
</dbReference>
<name>A0A6A6ZP82_9PLEO</name>
<protein>
    <submittedName>
        <fullName evidence="1">Uncharacterized protein</fullName>
    </submittedName>
</protein>